<gene>
    <name evidence="2" type="ORF">A0O31_02448</name>
</gene>
<keyword evidence="2" id="KW-0614">Plasmid</keyword>
<sequence>MERRDDMAPDRKGKGSDGARWQGGVRKVRLSDLQGNLLYEGDVEGLPPGEAREYWEAVKAHYGDGYAWEYLKAKAPPLALVYRGYALEVVEEGDDA</sequence>
<geneLocation type="plasmid" evidence="3">
    <name>ptb1</name>
</geneLocation>
<dbReference type="KEGG" id="tbc:A0O31_02448"/>
<feature type="region of interest" description="Disordered" evidence="1">
    <location>
        <begin position="1"/>
        <end position="23"/>
    </location>
</feature>
<dbReference type="Proteomes" id="UP000182993">
    <property type="component" value="Plasmid pTB1"/>
</dbReference>
<evidence type="ECO:0000256" key="1">
    <source>
        <dbReference type="SAM" id="MobiDB-lite"/>
    </source>
</evidence>
<feature type="compositionally biased region" description="Basic and acidic residues" evidence="1">
    <location>
        <begin position="1"/>
        <end position="17"/>
    </location>
</feature>
<evidence type="ECO:0000313" key="2">
    <source>
        <dbReference type="EMBL" id="APD10473.1"/>
    </source>
</evidence>
<protein>
    <submittedName>
        <fullName evidence="2">Uncharacterized protein</fullName>
    </submittedName>
</protein>
<organism evidence="2 3">
    <name type="scientific">Thermus brockianus</name>
    <dbReference type="NCBI Taxonomy" id="56956"/>
    <lineage>
        <taxon>Bacteria</taxon>
        <taxon>Thermotogati</taxon>
        <taxon>Deinococcota</taxon>
        <taxon>Deinococci</taxon>
        <taxon>Thermales</taxon>
        <taxon>Thermaceae</taxon>
        <taxon>Thermus</taxon>
    </lineage>
</organism>
<name>A0A1J0LVM7_THEBO</name>
<accession>A0A1J0LVM7</accession>
<dbReference type="EMBL" id="CP016313">
    <property type="protein sequence ID" value="APD10473.1"/>
    <property type="molecule type" value="Genomic_DNA"/>
</dbReference>
<reference evidence="3" key="1">
    <citation type="submission" date="2016-06" db="EMBL/GenBank/DDBJ databases">
        <title>Whole genome sequencing of Thermus brockianus strain GE-1.</title>
        <authorList>
            <person name="Schaefers C."/>
            <person name="Blank S."/>
            <person name="Wiebusch S."/>
            <person name="Elleuche S."/>
            <person name="Antranikian G."/>
        </authorList>
    </citation>
    <scope>NUCLEOTIDE SEQUENCE [LARGE SCALE GENOMIC DNA]</scope>
    <source>
        <strain evidence="3">GE-1</strain>
        <plasmid evidence="3">ptb1</plasmid>
    </source>
</reference>
<evidence type="ECO:0000313" key="3">
    <source>
        <dbReference type="Proteomes" id="UP000182993"/>
    </source>
</evidence>
<dbReference type="AlphaFoldDB" id="A0A1J0LVM7"/>
<proteinExistence type="predicted"/>